<keyword evidence="1" id="KW-0472">Membrane</keyword>
<dbReference type="AlphaFoldDB" id="A0A6N4WGM1"/>
<keyword evidence="1" id="KW-0812">Transmembrane</keyword>
<dbReference type="KEGG" id="many:MANY_46740"/>
<dbReference type="Proteomes" id="UP000467249">
    <property type="component" value="Chromosome"/>
</dbReference>
<evidence type="ECO:0000313" key="2">
    <source>
        <dbReference type="EMBL" id="BBZ79337.1"/>
    </source>
</evidence>
<keyword evidence="1" id="KW-1133">Transmembrane helix</keyword>
<evidence type="ECO:0000313" key="3">
    <source>
        <dbReference type="Proteomes" id="UP000467249"/>
    </source>
</evidence>
<sequence length="63" mass="7095">MFLSQLPNWRGGLFVAIMASVTLCGIAFFWTNRIKIHGRIYAAFAINRRADRPPALADDQDAE</sequence>
<dbReference type="EMBL" id="AP022620">
    <property type="protein sequence ID" value="BBZ79337.1"/>
    <property type="molecule type" value="Genomic_DNA"/>
</dbReference>
<gene>
    <name evidence="2" type="ORF">MANY_46740</name>
</gene>
<evidence type="ECO:0000256" key="1">
    <source>
        <dbReference type="SAM" id="Phobius"/>
    </source>
</evidence>
<feature type="transmembrane region" description="Helical" evidence="1">
    <location>
        <begin position="12"/>
        <end position="30"/>
    </location>
</feature>
<name>A0A6N4WGM1_9MYCO</name>
<organism evidence="2 3">
    <name type="scientific">Mycolicibacterium anyangense</name>
    <dbReference type="NCBI Taxonomy" id="1431246"/>
    <lineage>
        <taxon>Bacteria</taxon>
        <taxon>Bacillati</taxon>
        <taxon>Actinomycetota</taxon>
        <taxon>Actinomycetes</taxon>
        <taxon>Mycobacteriales</taxon>
        <taxon>Mycobacteriaceae</taxon>
        <taxon>Mycolicibacterium</taxon>
    </lineage>
</organism>
<accession>A0A6N4WGM1</accession>
<proteinExistence type="predicted"/>
<keyword evidence="3" id="KW-1185">Reference proteome</keyword>
<reference evidence="2 3" key="1">
    <citation type="journal article" date="2019" name="Emerg. Microbes Infect.">
        <title>Comprehensive subspecies identification of 175 nontuberculous mycobacteria species based on 7547 genomic profiles.</title>
        <authorList>
            <person name="Matsumoto Y."/>
            <person name="Kinjo T."/>
            <person name="Motooka D."/>
            <person name="Nabeya D."/>
            <person name="Jung N."/>
            <person name="Uechi K."/>
            <person name="Horii T."/>
            <person name="Iida T."/>
            <person name="Fujita J."/>
            <person name="Nakamura S."/>
        </authorList>
    </citation>
    <scope>NUCLEOTIDE SEQUENCE [LARGE SCALE GENOMIC DNA]</scope>
    <source>
        <strain evidence="2 3">JCM 30275</strain>
    </source>
</reference>
<protein>
    <submittedName>
        <fullName evidence="2">Uncharacterized protein</fullName>
    </submittedName>
</protein>